<dbReference type="Pfam" id="PF01551">
    <property type="entry name" value="Peptidase_M23"/>
    <property type="match status" value="1"/>
</dbReference>
<dbReference type="OrthoDB" id="9810477at2"/>
<name>A1ZRU1_MICM2</name>
<dbReference type="PANTHER" id="PTHR21666:SF270">
    <property type="entry name" value="MUREIN HYDROLASE ACTIVATOR ENVC"/>
    <property type="match status" value="1"/>
</dbReference>
<dbReference type="GO" id="GO:0004222">
    <property type="term" value="F:metalloendopeptidase activity"/>
    <property type="evidence" value="ECO:0007669"/>
    <property type="project" value="TreeGrafter"/>
</dbReference>
<keyword evidence="1" id="KW-1133">Transmembrane helix</keyword>
<comment type="caution">
    <text evidence="3">The sequence shown here is derived from an EMBL/GenBank/DDBJ whole genome shotgun (WGS) entry which is preliminary data.</text>
</comment>
<keyword evidence="1" id="KW-0472">Membrane</keyword>
<dbReference type="EMBL" id="AAWS01000029">
    <property type="protein sequence ID" value="EAY26829.1"/>
    <property type="molecule type" value="Genomic_DNA"/>
</dbReference>
<dbReference type="eggNOG" id="COG0739">
    <property type="taxonomic scope" value="Bacteria"/>
</dbReference>
<dbReference type="InterPro" id="IPR011055">
    <property type="entry name" value="Dup_hybrid_motif"/>
</dbReference>
<accession>A1ZRU1</accession>
<evidence type="ECO:0000259" key="2">
    <source>
        <dbReference type="Pfam" id="PF01551"/>
    </source>
</evidence>
<dbReference type="SUPFAM" id="SSF51261">
    <property type="entry name" value="Duplicated hybrid motif"/>
    <property type="match status" value="1"/>
</dbReference>
<protein>
    <submittedName>
        <fullName evidence="3">NlpD protein</fullName>
    </submittedName>
</protein>
<evidence type="ECO:0000256" key="1">
    <source>
        <dbReference type="SAM" id="Phobius"/>
    </source>
</evidence>
<evidence type="ECO:0000313" key="4">
    <source>
        <dbReference type="Proteomes" id="UP000004095"/>
    </source>
</evidence>
<dbReference type="Proteomes" id="UP000004095">
    <property type="component" value="Unassembled WGS sequence"/>
</dbReference>
<dbReference type="PANTHER" id="PTHR21666">
    <property type="entry name" value="PEPTIDASE-RELATED"/>
    <property type="match status" value="1"/>
</dbReference>
<dbReference type="RefSeq" id="WP_002700053.1">
    <property type="nucleotide sequence ID" value="NZ_AAWS01000029.1"/>
</dbReference>
<sequence length="238" mass="26879">MFYLSEEKVNWILNNLRTQGLNDDRLEGELLDHICCAVEHEMQENRLSFEEAYAQTIAAFGKEGILKVQKDTLKARKTRSISRRITHLSATIAACLILFIGVVVQAQERPNAHPLLKSIPVCSGFGKRHHPMSSKLRFHSGVDIRVPVGTKVFAPAGGKVIEAKFHQGRGYYVVIQHNDVYTTTYWHLSKILVRKNQYIKKGDNIALTGSTGFSTGPHLHYEVKKHGKVVNPQQYFGK</sequence>
<evidence type="ECO:0000313" key="3">
    <source>
        <dbReference type="EMBL" id="EAY26829.1"/>
    </source>
</evidence>
<dbReference type="AlphaFoldDB" id="A1ZRU1"/>
<feature type="domain" description="M23ase beta-sheet core" evidence="2">
    <location>
        <begin position="137"/>
        <end position="232"/>
    </location>
</feature>
<feature type="transmembrane region" description="Helical" evidence="1">
    <location>
        <begin position="85"/>
        <end position="104"/>
    </location>
</feature>
<keyword evidence="4" id="KW-1185">Reference proteome</keyword>
<dbReference type="InterPro" id="IPR016047">
    <property type="entry name" value="M23ase_b-sheet_dom"/>
</dbReference>
<gene>
    <name evidence="3" type="ORF">M23134_04779</name>
</gene>
<proteinExistence type="predicted"/>
<organism evidence="3 4">
    <name type="scientific">Microscilla marina ATCC 23134</name>
    <dbReference type="NCBI Taxonomy" id="313606"/>
    <lineage>
        <taxon>Bacteria</taxon>
        <taxon>Pseudomonadati</taxon>
        <taxon>Bacteroidota</taxon>
        <taxon>Cytophagia</taxon>
        <taxon>Cytophagales</taxon>
        <taxon>Microscillaceae</taxon>
        <taxon>Microscilla</taxon>
    </lineage>
</organism>
<keyword evidence="1" id="KW-0812">Transmembrane</keyword>
<dbReference type="InterPro" id="IPR050570">
    <property type="entry name" value="Cell_wall_metabolism_enzyme"/>
</dbReference>
<reference evidence="3 4" key="1">
    <citation type="submission" date="2007-01" db="EMBL/GenBank/DDBJ databases">
        <authorList>
            <person name="Haygood M."/>
            <person name="Podell S."/>
            <person name="Anderson C."/>
            <person name="Hopkinson B."/>
            <person name="Roe K."/>
            <person name="Barbeau K."/>
            <person name="Gaasterland T."/>
            <person name="Ferriera S."/>
            <person name="Johnson J."/>
            <person name="Kravitz S."/>
            <person name="Beeson K."/>
            <person name="Sutton G."/>
            <person name="Rogers Y.-H."/>
            <person name="Friedman R."/>
            <person name="Frazier M."/>
            <person name="Venter J.C."/>
        </authorList>
    </citation>
    <scope>NUCLEOTIDE SEQUENCE [LARGE SCALE GENOMIC DNA]</scope>
    <source>
        <strain evidence="3 4">ATCC 23134</strain>
    </source>
</reference>
<dbReference type="CDD" id="cd12797">
    <property type="entry name" value="M23_peptidase"/>
    <property type="match status" value="1"/>
</dbReference>
<dbReference type="Gene3D" id="2.70.70.10">
    <property type="entry name" value="Glucose Permease (Domain IIA)"/>
    <property type="match status" value="1"/>
</dbReference>